<keyword evidence="4" id="KW-0934">Plastid</keyword>
<dbReference type="VEuPathDB" id="FungiDB:PC110_g1876"/>
<dbReference type="PANTHER" id="PTHR10715">
    <property type="entry name" value="60S RIBOSOMAL PROTEIN L6"/>
    <property type="match status" value="1"/>
</dbReference>
<dbReference type="EMBL" id="RCML01000009">
    <property type="protein sequence ID" value="KAG2999333.1"/>
    <property type="molecule type" value="Genomic_DNA"/>
</dbReference>
<dbReference type="GO" id="GO:0022625">
    <property type="term" value="C:cytosolic large ribosomal subunit"/>
    <property type="evidence" value="ECO:0007669"/>
    <property type="project" value="TreeGrafter"/>
</dbReference>
<dbReference type="InterPro" id="IPR008991">
    <property type="entry name" value="Translation_prot_SH3-like_sf"/>
</dbReference>
<dbReference type="GO" id="GO:0003723">
    <property type="term" value="F:RNA binding"/>
    <property type="evidence" value="ECO:0007669"/>
    <property type="project" value="TreeGrafter"/>
</dbReference>
<evidence type="ECO:0000256" key="6">
    <source>
        <dbReference type="ARBA" id="ARBA00023274"/>
    </source>
</evidence>
<dbReference type="Proteomes" id="UP000774804">
    <property type="component" value="Unassembled WGS sequence"/>
</dbReference>
<dbReference type="Pfam" id="PF01159">
    <property type="entry name" value="Ribosomal_L6e"/>
    <property type="match status" value="1"/>
</dbReference>
<dbReference type="InterPro" id="IPR041997">
    <property type="entry name" value="Ribosomal_eL6_KOW"/>
</dbReference>
<dbReference type="GO" id="GO:0009507">
    <property type="term" value="C:chloroplast"/>
    <property type="evidence" value="ECO:0007669"/>
    <property type="project" value="UniProtKB-SubCell"/>
</dbReference>
<name>A0A8T0ZXS3_9STRA</name>
<gene>
    <name evidence="8" type="ORF">PC113_g1190</name>
    <name evidence="9" type="ORF">PC115_g904</name>
    <name evidence="10" type="ORF">PC118_g881</name>
</gene>
<evidence type="ECO:0000256" key="1">
    <source>
        <dbReference type="ARBA" id="ARBA00004229"/>
    </source>
</evidence>
<protein>
    <recommendedName>
        <fullName evidence="7">60S ribosomal protein L6</fullName>
    </recommendedName>
</protein>
<dbReference type="Proteomes" id="UP000735874">
    <property type="component" value="Unassembled WGS sequence"/>
</dbReference>
<dbReference type="InterPro" id="IPR049633">
    <property type="entry name" value="Ribosomal_eL6_CS"/>
</dbReference>
<sequence>MRSVPLQAQKVAHLIRATQLTVESKVDWYTVPLLRIPHHLFWLAVVGSRLATSFTSLSSFQTGIFITMPKTTNVVLARGINAISRNSLSKKNGRGKMIKKGGEKKVAAKKVSTKKWYPADYIPKPLPSAKTKRNSVKTAKLRKSITPGTVLILLSGRFRGKRVVFLNQLASGLLLVTGPYKVNGVPLRRVNQSYVIATSTKVNIEGLELPAIDDAYFAKEKAAKKSKEEQFFAQSSAAPVIPEQRKKDQKAVDSALIKKLDAEPFLKAYLNSKFSLTKNDRAHALKF</sequence>
<dbReference type="SUPFAM" id="SSF50104">
    <property type="entry name" value="Translation proteins SH3-like domain"/>
    <property type="match status" value="1"/>
</dbReference>
<dbReference type="InterPro" id="IPR000915">
    <property type="entry name" value="60S_ribosomal_eL6"/>
</dbReference>
<dbReference type="PANTHER" id="PTHR10715:SF0">
    <property type="entry name" value="LARGE RIBOSOMAL SUBUNIT PROTEIN EL6"/>
    <property type="match status" value="1"/>
</dbReference>
<keyword evidence="3" id="KW-0150">Chloroplast</keyword>
<accession>A0A8T0ZXS3</accession>
<evidence type="ECO:0000256" key="5">
    <source>
        <dbReference type="ARBA" id="ARBA00022980"/>
    </source>
</evidence>
<comment type="caution">
    <text evidence="8">The sequence shown here is derived from an EMBL/GenBank/DDBJ whole genome shotgun (WGS) entry which is preliminary data.</text>
</comment>
<comment type="subcellular location">
    <subcellularLocation>
        <location evidence="1">Plastid</location>
        <location evidence="1">Chloroplast</location>
    </subcellularLocation>
</comment>
<organism evidence="8 11">
    <name type="scientific">Phytophthora cactorum</name>
    <dbReference type="NCBI Taxonomy" id="29920"/>
    <lineage>
        <taxon>Eukaryota</taxon>
        <taxon>Sar</taxon>
        <taxon>Stramenopiles</taxon>
        <taxon>Oomycota</taxon>
        <taxon>Peronosporomycetes</taxon>
        <taxon>Peronosporales</taxon>
        <taxon>Peronosporaceae</taxon>
        <taxon>Phytophthora</taxon>
    </lineage>
</organism>
<evidence type="ECO:0000313" key="11">
    <source>
        <dbReference type="Proteomes" id="UP000735874"/>
    </source>
</evidence>
<dbReference type="InterPro" id="IPR014722">
    <property type="entry name" value="Rib_uL2_dom2"/>
</dbReference>
<evidence type="ECO:0000256" key="7">
    <source>
        <dbReference type="RuleBase" id="RU000662"/>
    </source>
</evidence>
<evidence type="ECO:0000313" key="10">
    <source>
        <dbReference type="EMBL" id="KAG2999333.1"/>
    </source>
</evidence>
<dbReference type="AlphaFoldDB" id="A0A8T0ZXS3"/>
<keyword evidence="6 7" id="KW-0687">Ribonucleoprotein</keyword>
<reference evidence="8" key="1">
    <citation type="submission" date="2018-10" db="EMBL/GenBank/DDBJ databases">
        <title>Effector identification in a new, highly contiguous assembly of the strawberry crown rot pathogen Phytophthora cactorum.</title>
        <authorList>
            <person name="Armitage A.D."/>
            <person name="Nellist C.F."/>
            <person name="Bates H."/>
            <person name="Vickerstaff R.J."/>
            <person name="Harrison R.J."/>
        </authorList>
    </citation>
    <scope>NUCLEOTIDE SEQUENCE</scope>
    <source>
        <strain evidence="8">15-7</strain>
        <strain evidence="9">4032</strain>
        <strain evidence="10">P415</strain>
    </source>
</reference>
<dbReference type="Proteomes" id="UP000697107">
    <property type="component" value="Unassembled WGS sequence"/>
</dbReference>
<evidence type="ECO:0000256" key="3">
    <source>
        <dbReference type="ARBA" id="ARBA00022528"/>
    </source>
</evidence>
<dbReference type="GO" id="GO:0002181">
    <property type="term" value="P:cytoplasmic translation"/>
    <property type="evidence" value="ECO:0007669"/>
    <property type="project" value="TreeGrafter"/>
</dbReference>
<dbReference type="CDD" id="cd13156">
    <property type="entry name" value="KOW_RPL6"/>
    <property type="match status" value="1"/>
</dbReference>
<dbReference type="GO" id="GO:0003735">
    <property type="term" value="F:structural constituent of ribosome"/>
    <property type="evidence" value="ECO:0007669"/>
    <property type="project" value="InterPro"/>
</dbReference>
<dbReference type="Gene3D" id="2.30.30.30">
    <property type="match status" value="1"/>
</dbReference>
<proteinExistence type="inferred from homology"/>
<evidence type="ECO:0000313" key="8">
    <source>
        <dbReference type="EMBL" id="KAG2868350.1"/>
    </source>
</evidence>
<dbReference type="EMBL" id="RCMI01000010">
    <property type="protein sequence ID" value="KAG2943354.1"/>
    <property type="molecule type" value="Genomic_DNA"/>
</dbReference>
<evidence type="ECO:0000256" key="2">
    <source>
        <dbReference type="ARBA" id="ARBA00010592"/>
    </source>
</evidence>
<dbReference type="FunFam" id="2.30.30.30:FF:000014">
    <property type="entry name" value="60S ribosomal protein L6"/>
    <property type="match status" value="1"/>
</dbReference>
<dbReference type="GO" id="GO:0000027">
    <property type="term" value="P:ribosomal large subunit assembly"/>
    <property type="evidence" value="ECO:0007669"/>
    <property type="project" value="TreeGrafter"/>
</dbReference>
<evidence type="ECO:0000256" key="4">
    <source>
        <dbReference type="ARBA" id="ARBA00022640"/>
    </source>
</evidence>
<dbReference type="PROSITE" id="PS01170">
    <property type="entry name" value="RIBOSOMAL_L6E"/>
    <property type="match status" value="1"/>
</dbReference>
<evidence type="ECO:0000313" key="9">
    <source>
        <dbReference type="EMBL" id="KAG2943354.1"/>
    </source>
</evidence>
<dbReference type="EMBL" id="RCMG01000012">
    <property type="protein sequence ID" value="KAG2868350.1"/>
    <property type="molecule type" value="Genomic_DNA"/>
</dbReference>
<keyword evidence="5 7" id="KW-0689">Ribosomal protein</keyword>
<comment type="similarity">
    <text evidence="2 7">Belongs to the eukaryotic ribosomal protein eL6 family.</text>
</comment>